<accession>A0A0C2RUJ9</accession>
<feature type="non-terminal residue" evidence="3">
    <location>
        <position position="83"/>
    </location>
</feature>
<gene>
    <name evidence="3" type="ORF">M378DRAFT_47227</name>
</gene>
<dbReference type="AlphaFoldDB" id="A0A0C2RUJ9"/>
<sequence>KAVGSTQIQNAAGKRRKKHAIHACPFRNLRNANNCNATFTARHNLRYHIYAHFGHKPYKCSKCTYAASSPATTKRHQSSCKVT</sequence>
<protein>
    <recommendedName>
        <fullName evidence="2">C2H2-type domain-containing protein</fullName>
    </recommendedName>
</protein>
<dbReference type="InParanoid" id="A0A0C2RUJ9"/>
<keyword evidence="1" id="KW-0863">Zinc-finger</keyword>
<dbReference type="EMBL" id="KN819134">
    <property type="protein sequence ID" value="KIL53910.1"/>
    <property type="molecule type" value="Genomic_DNA"/>
</dbReference>
<keyword evidence="1" id="KW-0479">Metal-binding</keyword>
<dbReference type="OrthoDB" id="3437960at2759"/>
<dbReference type="InterPro" id="IPR036236">
    <property type="entry name" value="Znf_C2H2_sf"/>
</dbReference>
<dbReference type="HOGENOM" id="CLU_002678_42_21_1"/>
<organism evidence="3 4">
    <name type="scientific">Amanita muscaria (strain Koide BX008)</name>
    <dbReference type="NCBI Taxonomy" id="946122"/>
    <lineage>
        <taxon>Eukaryota</taxon>
        <taxon>Fungi</taxon>
        <taxon>Dikarya</taxon>
        <taxon>Basidiomycota</taxon>
        <taxon>Agaricomycotina</taxon>
        <taxon>Agaricomycetes</taxon>
        <taxon>Agaricomycetidae</taxon>
        <taxon>Agaricales</taxon>
        <taxon>Pluteineae</taxon>
        <taxon>Amanitaceae</taxon>
        <taxon>Amanita</taxon>
    </lineage>
</organism>
<feature type="non-terminal residue" evidence="3">
    <location>
        <position position="1"/>
    </location>
</feature>
<dbReference type="InterPro" id="IPR013087">
    <property type="entry name" value="Znf_C2H2_type"/>
</dbReference>
<dbReference type="Gene3D" id="3.30.160.60">
    <property type="entry name" value="Classic Zinc Finger"/>
    <property type="match status" value="2"/>
</dbReference>
<dbReference type="SUPFAM" id="SSF57667">
    <property type="entry name" value="beta-beta-alpha zinc fingers"/>
    <property type="match status" value="1"/>
</dbReference>
<feature type="domain" description="C2H2-type" evidence="2">
    <location>
        <begin position="22"/>
        <end position="57"/>
    </location>
</feature>
<reference evidence="3 4" key="1">
    <citation type="submission" date="2014-04" db="EMBL/GenBank/DDBJ databases">
        <title>Evolutionary Origins and Diversification of the Mycorrhizal Mutualists.</title>
        <authorList>
            <consortium name="DOE Joint Genome Institute"/>
            <consortium name="Mycorrhizal Genomics Consortium"/>
            <person name="Kohler A."/>
            <person name="Kuo A."/>
            <person name="Nagy L.G."/>
            <person name="Floudas D."/>
            <person name="Copeland A."/>
            <person name="Barry K.W."/>
            <person name="Cichocki N."/>
            <person name="Veneault-Fourrey C."/>
            <person name="LaButti K."/>
            <person name="Lindquist E.A."/>
            <person name="Lipzen A."/>
            <person name="Lundell T."/>
            <person name="Morin E."/>
            <person name="Murat C."/>
            <person name="Riley R."/>
            <person name="Ohm R."/>
            <person name="Sun H."/>
            <person name="Tunlid A."/>
            <person name="Henrissat B."/>
            <person name="Grigoriev I.V."/>
            <person name="Hibbett D.S."/>
            <person name="Martin F."/>
        </authorList>
    </citation>
    <scope>NUCLEOTIDE SEQUENCE [LARGE SCALE GENOMIC DNA]</scope>
    <source>
        <strain evidence="3 4">Koide BX008</strain>
    </source>
</reference>
<keyword evidence="1" id="KW-0862">Zinc</keyword>
<keyword evidence="4" id="KW-1185">Reference proteome</keyword>
<evidence type="ECO:0000313" key="3">
    <source>
        <dbReference type="EMBL" id="KIL53910.1"/>
    </source>
</evidence>
<evidence type="ECO:0000313" key="4">
    <source>
        <dbReference type="Proteomes" id="UP000054549"/>
    </source>
</evidence>
<evidence type="ECO:0000259" key="2">
    <source>
        <dbReference type="PROSITE" id="PS50157"/>
    </source>
</evidence>
<dbReference type="Proteomes" id="UP000054549">
    <property type="component" value="Unassembled WGS sequence"/>
</dbReference>
<dbReference type="PROSITE" id="PS50157">
    <property type="entry name" value="ZINC_FINGER_C2H2_2"/>
    <property type="match status" value="1"/>
</dbReference>
<dbReference type="GO" id="GO:0008270">
    <property type="term" value="F:zinc ion binding"/>
    <property type="evidence" value="ECO:0007669"/>
    <property type="project" value="UniProtKB-KW"/>
</dbReference>
<name>A0A0C2RUJ9_AMAMK</name>
<proteinExistence type="predicted"/>
<evidence type="ECO:0000256" key="1">
    <source>
        <dbReference type="PROSITE-ProRule" id="PRU00042"/>
    </source>
</evidence>